<protein>
    <submittedName>
        <fullName evidence="1">Uncharacterized protein</fullName>
    </submittedName>
</protein>
<name>Q3M5H1_TRIV2</name>
<sequence length="92" mass="10606">MQFLKLNNSLRILCIRLILKEIKLKMSKRKKTKVELLIDVLRDGAWHLGDELAIKVGYPFADAINKARTLGYEIETAWAGVGRKHKYRLIAV</sequence>
<dbReference type="STRING" id="240292.Ava_4166"/>
<accession>Q3M5H1</accession>
<dbReference type="EMBL" id="CP000117">
    <property type="protein sequence ID" value="ABA23765.1"/>
    <property type="molecule type" value="Genomic_DNA"/>
</dbReference>
<dbReference type="AlphaFoldDB" id="Q3M5H1"/>
<proteinExistence type="predicted"/>
<evidence type="ECO:0000313" key="2">
    <source>
        <dbReference type="Proteomes" id="UP000002533"/>
    </source>
</evidence>
<organism evidence="1 2">
    <name type="scientific">Trichormus variabilis (strain ATCC 29413 / PCC 7937)</name>
    <name type="common">Anabaena variabilis</name>
    <dbReference type="NCBI Taxonomy" id="240292"/>
    <lineage>
        <taxon>Bacteria</taxon>
        <taxon>Bacillati</taxon>
        <taxon>Cyanobacteriota</taxon>
        <taxon>Cyanophyceae</taxon>
        <taxon>Nostocales</taxon>
        <taxon>Nostocaceae</taxon>
        <taxon>Trichormus</taxon>
    </lineage>
</organism>
<dbReference type="HOGENOM" id="CLU_186569_0_0_3"/>
<gene>
    <name evidence="1" type="ordered locus">Ava_4166</name>
</gene>
<dbReference type="KEGG" id="ava:Ava_4166"/>
<dbReference type="Proteomes" id="UP000002533">
    <property type="component" value="Chromosome"/>
</dbReference>
<dbReference type="eggNOG" id="ENOG5033I47">
    <property type="taxonomic scope" value="Bacteria"/>
</dbReference>
<evidence type="ECO:0000313" key="1">
    <source>
        <dbReference type="EMBL" id="ABA23765.1"/>
    </source>
</evidence>
<reference evidence="2" key="1">
    <citation type="journal article" date="2014" name="Stand. Genomic Sci.">
        <title>Complete genome sequence of Anabaena variabilis ATCC 29413.</title>
        <authorList>
            <person name="Thiel T."/>
            <person name="Pratte B.S."/>
            <person name="Zhong J."/>
            <person name="Goodwin L."/>
            <person name="Copeland A."/>
            <person name="Lucas S."/>
            <person name="Han C."/>
            <person name="Pitluck S."/>
            <person name="Land M.L."/>
            <person name="Kyrpides N.C."/>
            <person name="Woyke T."/>
        </authorList>
    </citation>
    <scope>NUCLEOTIDE SEQUENCE [LARGE SCALE GENOMIC DNA]</scope>
    <source>
        <strain evidence="2">ATCC 29413 / PCC 7937</strain>
    </source>
</reference>